<comment type="caution">
    <text evidence="1">The sequence shown here is derived from an EMBL/GenBank/DDBJ whole genome shotgun (WGS) entry which is preliminary data.</text>
</comment>
<gene>
    <name evidence="1" type="ORF">B0I31_103252</name>
</gene>
<name>A0A2P8IDG5_SACCR</name>
<dbReference type="OrthoDB" id="3482507at2"/>
<dbReference type="RefSeq" id="WP_106614958.1">
    <property type="nucleotide sequence ID" value="NZ_PYAX01000003.1"/>
</dbReference>
<dbReference type="InterPro" id="IPR029787">
    <property type="entry name" value="Nucleotide_cyclase"/>
</dbReference>
<dbReference type="EMBL" id="PYAX01000003">
    <property type="protein sequence ID" value="PSL56502.1"/>
    <property type="molecule type" value="Genomic_DNA"/>
</dbReference>
<dbReference type="Proteomes" id="UP000241118">
    <property type="component" value="Unassembled WGS sequence"/>
</dbReference>
<reference evidence="1 2" key="1">
    <citation type="submission" date="2018-03" db="EMBL/GenBank/DDBJ databases">
        <title>Genomic Encyclopedia of Type Strains, Phase III (KMG-III): the genomes of soil and plant-associated and newly described type strains.</title>
        <authorList>
            <person name="Whitman W."/>
        </authorList>
    </citation>
    <scope>NUCLEOTIDE SEQUENCE [LARGE SCALE GENOMIC DNA]</scope>
    <source>
        <strain evidence="1 2">CGMCC 4.7097</strain>
    </source>
</reference>
<dbReference type="AlphaFoldDB" id="A0A2P8IDG5"/>
<sequence length="668" mass="71184">MGTQPLHAVHRTVLVVDVSAFSGRPRVPQEEIRRGLYAALETAFVDNGLDWSAAHHEDRGDGVLVLVPPDVPKSRVVDGVPHALLGQLRRYNATRTEESRIRLRMAITAGEVQYDPEGVVGDDVTLAFRLLDSRPLREALDRSTALFALIVSDRIHADVVRPDPALDLEAFRRVSVDVKEVHGHAWLHVPNGGTPAIGRRPTRHRRKRRRPPVAPVLLAVALLFVGTTNAARATPPAVPPCPPPIQLNVLVSAEKEEVVRSLALELEDDSGRHNPLGCKEFNALVFTGGSARAAAEALGRGWQPGDLTAVGAEPHVWLPDSRAEVLAIGDDLRERPDVTLHVRAGVAVSPLVLGASEELAAQIAPDGEFEWRHVAKPAAVDLSSGVGLLAAAALAQAELGPDLDSPRAAWVLHDITRRTSTDAPCVGEVAVIGSENAVAATDGCRVLYPRDGALVLDHPFVEVERPQRHNPRRQRIVHRLLEHLRAPGAQAVFKRAGFRDLAWNVIAPPDSGVRPDRPLDLPLQPRPGSVREAWEAASRPRTIGVATDSSPDAHLFAEQVSRLAGPGDRVITLPLTEDVVEAGVRAGAHVVVLASATPVPILAKGVSRPVRVVAVGFTEGACAPSTALYAAATAMDGPCHVVGGLNDPGAAEGREAAVHDVARAAWGG</sequence>
<protein>
    <submittedName>
        <fullName evidence="1">Extracellular solute-binding protein</fullName>
    </submittedName>
</protein>
<evidence type="ECO:0000313" key="2">
    <source>
        <dbReference type="Proteomes" id="UP000241118"/>
    </source>
</evidence>
<keyword evidence="2" id="KW-1185">Reference proteome</keyword>
<dbReference type="Gene3D" id="3.30.70.1230">
    <property type="entry name" value="Nucleotide cyclase"/>
    <property type="match status" value="1"/>
</dbReference>
<proteinExistence type="predicted"/>
<organism evidence="1 2">
    <name type="scientific">Saccharothrix carnea</name>
    <dbReference type="NCBI Taxonomy" id="1280637"/>
    <lineage>
        <taxon>Bacteria</taxon>
        <taxon>Bacillati</taxon>
        <taxon>Actinomycetota</taxon>
        <taxon>Actinomycetes</taxon>
        <taxon>Pseudonocardiales</taxon>
        <taxon>Pseudonocardiaceae</taxon>
        <taxon>Saccharothrix</taxon>
    </lineage>
</organism>
<dbReference type="SUPFAM" id="SSF55073">
    <property type="entry name" value="Nucleotide cyclase"/>
    <property type="match status" value="1"/>
</dbReference>
<evidence type="ECO:0000313" key="1">
    <source>
        <dbReference type="EMBL" id="PSL56502.1"/>
    </source>
</evidence>
<accession>A0A2P8IDG5</accession>